<reference evidence="3 4" key="1">
    <citation type="submission" date="2023-04" db="EMBL/GenBank/DDBJ databases">
        <title>Genomic diversity of scab-causing Streptomyces spp. in the province of Quebec, Canada.</title>
        <authorList>
            <person name="Biessy A."/>
            <person name="Cadieux M."/>
            <person name="Ciotola M."/>
            <person name="Filion M."/>
        </authorList>
    </citation>
    <scope>NUCLEOTIDE SEQUENCE [LARGE SCALE GENOMIC DNA]</scope>
    <source>
        <strain evidence="3 4">B21-103</strain>
    </source>
</reference>
<sequence length="243" mass="25348">MHFTTTSEAVRAWVHGWALSRGAAEPDPAPWGFTVTTGPPRHAVSHVLTTADAATVREVTAGTTRPGVRLKAFVRAEALAPWIAPGWSLSGEPGHLMSAPLHSARTPALPPLLPDGYRLRTWTRDGVTHARVCAADGTQAARGQTAVTGATAVVDKVETHLAHRRRGLGRLIMRALTDAAAEQGATVGLLASSAEGRALYEATGWRVTAPLANALRGPGPAGHRRPGSRAGTHDPAASGQAYS</sequence>
<dbReference type="InterPro" id="IPR013653">
    <property type="entry name" value="GCN5-like_dom"/>
</dbReference>
<dbReference type="InterPro" id="IPR016181">
    <property type="entry name" value="Acyl_CoA_acyltransferase"/>
</dbReference>
<dbReference type="PROSITE" id="PS51186">
    <property type="entry name" value="GNAT"/>
    <property type="match status" value="1"/>
</dbReference>
<accession>A0ABU8A9M5</accession>
<proteinExistence type="predicted"/>
<dbReference type="Proteomes" id="UP001382181">
    <property type="component" value="Unassembled WGS sequence"/>
</dbReference>
<evidence type="ECO:0000313" key="4">
    <source>
        <dbReference type="Proteomes" id="UP001382181"/>
    </source>
</evidence>
<name>A0ABU8A9M5_9ACTN</name>
<keyword evidence="4" id="KW-1185">Reference proteome</keyword>
<organism evidence="3 4">
    <name type="scientific">Streptomyces silvae</name>
    <dbReference type="NCBI Taxonomy" id="2803812"/>
    <lineage>
        <taxon>Bacteria</taxon>
        <taxon>Bacillati</taxon>
        <taxon>Actinomycetota</taxon>
        <taxon>Actinomycetes</taxon>
        <taxon>Kitasatosporales</taxon>
        <taxon>Streptomycetaceae</taxon>
        <taxon>Streptomyces</taxon>
    </lineage>
</organism>
<dbReference type="EMBL" id="JARUMK010000001">
    <property type="protein sequence ID" value="MEH0563041.1"/>
    <property type="molecule type" value="Genomic_DNA"/>
</dbReference>
<feature type="region of interest" description="Disordered" evidence="1">
    <location>
        <begin position="213"/>
        <end position="243"/>
    </location>
</feature>
<dbReference type="RefSeq" id="WP_129266105.1">
    <property type="nucleotide sequence ID" value="NZ_JAERUC010000034.1"/>
</dbReference>
<gene>
    <name evidence="3" type="ORF">QBA37_27965</name>
</gene>
<protein>
    <submittedName>
        <fullName evidence="3">GNAT family N-acetyltransferase</fullName>
    </submittedName>
</protein>
<evidence type="ECO:0000259" key="2">
    <source>
        <dbReference type="PROSITE" id="PS51186"/>
    </source>
</evidence>
<dbReference type="CDD" id="cd04301">
    <property type="entry name" value="NAT_SF"/>
    <property type="match status" value="1"/>
</dbReference>
<comment type="caution">
    <text evidence="3">The sequence shown here is derived from an EMBL/GenBank/DDBJ whole genome shotgun (WGS) entry which is preliminary data.</text>
</comment>
<evidence type="ECO:0000313" key="3">
    <source>
        <dbReference type="EMBL" id="MEH0563041.1"/>
    </source>
</evidence>
<evidence type="ECO:0000256" key="1">
    <source>
        <dbReference type="SAM" id="MobiDB-lite"/>
    </source>
</evidence>
<dbReference type="InterPro" id="IPR000182">
    <property type="entry name" value="GNAT_dom"/>
</dbReference>
<dbReference type="Gene3D" id="3.40.630.30">
    <property type="match status" value="1"/>
</dbReference>
<dbReference type="SUPFAM" id="SSF55729">
    <property type="entry name" value="Acyl-CoA N-acyltransferases (Nat)"/>
    <property type="match status" value="1"/>
</dbReference>
<dbReference type="Pfam" id="PF08445">
    <property type="entry name" value="FR47"/>
    <property type="match status" value="1"/>
</dbReference>
<feature type="domain" description="N-acetyltransferase" evidence="2">
    <location>
        <begin position="96"/>
        <end position="226"/>
    </location>
</feature>